<dbReference type="EMBL" id="CAFBLC010000055">
    <property type="protein sequence ID" value="CAB4856111.1"/>
    <property type="molecule type" value="Genomic_DNA"/>
</dbReference>
<dbReference type="AlphaFoldDB" id="A0A6J7CEY0"/>
<dbReference type="InterPro" id="IPR043137">
    <property type="entry name" value="GGT_ssub_C"/>
</dbReference>
<organism evidence="1">
    <name type="scientific">freshwater metagenome</name>
    <dbReference type="NCBI Taxonomy" id="449393"/>
    <lineage>
        <taxon>unclassified sequences</taxon>
        <taxon>metagenomes</taxon>
        <taxon>ecological metagenomes</taxon>
    </lineage>
</organism>
<reference evidence="1" key="1">
    <citation type="submission" date="2020-05" db="EMBL/GenBank/DDBJ databases">
        <authorList>
            <person name="Chiriac C."/>
            <person name="Salcher M."/>
            <person name="Ghai R."/>
            <person name="Kavagutti S V."/>
        </authorList>
    </citation>
    <scope>NUCLEOTIDE SEQUENCE</scope>
</reference>
<dbReference type="Gene3D" id="3.60.20.40">
    <property type="match status" value="1"/>
</dbReference>
<evidence type="ECO:0000313" key="1">
    <source>
        <dbReference type="EMBL" id="CAB4856111.1"/>
    </source>
</evidence>
<dbReference type="InterPro" id="IPR029055">
    <property type="entry name" value="Ntn_hydrolases_N"/>
</dbReference>
<dbReference type="Pfam" id="PF01019">
    <property type="entry name" value="G_glu_transpept"/>
    <property type="match status" value="1"/>
</dbReference>
<dbReference type="PRINTS" id="PR01210">
    <property type="entry name" value="GGTRANSPTASE"/>
</dbReference>
<protein>
    <submittedName>
        <fullName evidence="1">Unannotated protein</fullName>
    </submittedName>
</protein>
<dbReference type="Gene3D" id="1.10.246.130">
    <property type="match status" value="1"/>
</dbReference>
<name>A0A6J7CEY0_9ZZZZ</name>
<dbReference type="InterPro" id="IPR043138">
    <property type="entry name" value="GGT_lsub"/>
</dbReference>
<dbReference type="PANTHER" id="PTHR43881">
    <property type="entry name" value="GAMMA-GLUTAMYLTRANSPEPTIDASE (AFU_ORTHOLOGUE AFUA_4G13580)"/>
    <property type="match status" value="1"/>
</dbReference>
<dbReference type="SUPFAM" id="SSF56235">
    <property type="entry name" value="N-terminal nucleophile aminohydrolases (Ntn hydrolases)"/>
    <property type="match status" value="1"/>
</dbReference>
<accession>A0A6J7CEY0</accession>
<proteinExistence type="predicted"/>
<gene>
    <name evidence="1" type="ORF">UFOPK3288_01270</name>
</gene>
<dbReference type="PANTHER" id="PTHR43881:SF1">
    <property type="entry name" value="GAMMA-GLUTAMYLTRANSPEPTIDASE (AFU_ORTHOLOGUE AFUA_4G13580)"/>
    <property type="match status" value="1"/>
</dbReference>
<sequence>MVLIEELLLAAEYDLQKISEADRIHLLVEIKKLAFEDRNRILADPEKRKVVLDEIFAKEHIDKRRSEINMKVANNGNSKVGEEGNDTTYFLVADGDGNAVSWIQSLFAGFGSGWAVPGTGIILNNRLTGFSLNPDSPNIIEPGKRPAHTLNAWLATNEDNSLAYVGGTPGGHVQVQTNLQVIVNLVDLKMNVQEAIEAPRWQHLSETGQAGAEEATFGTLEIENRVNAETIAELKSRGHIVQELEPWDHASRVQLMQRYSNGTMAFGSDPRSAGQAAGI</sequence>
<dbReference type="InterPro" id="IPR052896">
    <property type="entry name" value="GGT-like_enzyme"/>
</dbReference>